<feature type="transmembrane region" description="Helical" evidence="1">
    <location>
        <begin position="7"/>
        <end position="29"/>
    </location>
</feature>
<comment type="caution">
    <text evidence="2">The sequence shown here is derived from an EMBL/GenBank/DDBJ whole genome shotgun (WGS) entry which is preliminary data.</text>
</comment>
<dbReference type="Proteomes" id="UP001365128">
    <property type="component" value="Unassembled WGS sequence"/>
</dbReference>
<feature type="transmembrane region" description="Helical" evidence="1">
    <location>
        <begin position="88"/>
        <end position="111"/>
    </location>
</feature>
<keyword evidence="1" id="KW-0472">Membrane</keyword>
<name>A0ABR1LKQ5_9PEZI</name>
<evidence type="ECO:0000313" key="3">
    <source>
        <dbReference type="Proteomes" id="UP001365128"/>
    </source>
</evidence>
<keyword evidence="1" id="KW-0812">Transmembrane</keyword>
<organism evidence="2 3">
    <name type="scientific">Phyllosticta citricarpa</name>
    <dbReference type="NCBI Taxonomy" id="55181"/>
    <lineage>
        <taxon>Eukaryota</taxon>
        <taxon>Fungi</taxon>
        <taxon>Dikarya</taxon>
        <taxon>Ascomycota</taxon>
        <taxon>Pezizomycotina</taxon>
        <taxon>Dothideomycetes</taxon>
        <taxon>Dothideomycetes incertae sedis</taxon>
        <taxon>Botryosphaeriales</taxon>
        <taxon>Phyllostictaceae</taxon>
        <taxon>Phyllosticta</taxon>
    </lineage>
</organism>
<feature type="transmembrane region" description="Helical" evidence="1">
    <location>
        <begin position="123"/>
        <end position="146"/>
    </location>
</feature>
<evidence type="ECO:0000256" key="1">
    <source>
        <dbReference type="SAM" id="Phobius"/>
    </source>
</evidence>
<dbReference type="EMBL" id="JBBPDW010000043">
    <property type="protein sequence ID" value="KAK7534480.1"/>
    <property type="molecule type" value="Genomic_DNA"/>
</dbReference>
<keyword evidence="3" id="KW-1185">Reference proteome</keyword>
<dbReference type="Gene3D" id="1.20.140.150">
    <property type="match status" value="1"/>
</dbReference>
<proteinExistence type="predicted"/>
<feature type="transmembrane region" description="Helical" evidence="1">
    <location>
        <begin position="162"/>
        <end position="187"/>
    </location>
</feature>
<evidence type="ECO:0000313" key="2">
    <source>
        <dbReference type="EMBL" id="KAK7534480.1"/>
    </source>
</evidence>
<feature type="non-terminal residue" evidence="2">
    <location>
        <position position="1"/>
    </location>
</feature>
<sequence>SQTMTRRIVYGIALWATVAVTAMTIASIVRPNWLAYEVEGHGKHAKPVKISYGLHQRCDSVSGTCNDFPEHEDCHGDNWSFCSRWRSVGFLMSFAVIIELAALIGYGVVIVGGKQKRDKGWKMVSGLMIVAGVVQCAAMSIVAFLYDNDERFFPPGWRLDSSWILCTVSWAFSFMIATGLIAAAIVLPEEGNYELIPEGRM</sequence>
<reference evidence="2 3" key="1">
    <citation type="submission" date="2024-04" db="EMBL/GenBank/DDBJ databases">
        <title>Phyllosticta paracitricarpa is synonymous to the EU quarantine fungus P. citricarpa based on phylogenomic analyses.</title>
        <authorList>
            <consortium name="Lawrence Berkeley National Laboratory"/>
            <person name="Van Ingen-Buijs V.A."/>
            <person name="Van Westerhoven A.C."/>
            <person name="Haridas S."/>
            <person name="Skiadas P."/>
            <person name="Martin F."/>
            <person name="Groenewald J.Z."/>
            <person name="Crous P.W."/>
            <person name="Seidl M.F."/>
        </authorList>
    </citation>
    <scope>NUCLEOTIDE SEQUENCE [LARGE SCALE GENOMIC DNA]</scope>
    <source>
        <strain evidence="2 3">CBS 122670</strain>
    </source>
</reference>
<protein>
    <submittedName>
        <fullName evidence="2">Uncharacterized protein</fullName>
    </submittedName>
</protein>
<gene>
    <name evidence="2" type="ORF">IWX46DRAFT_574152</name>
</gene>
<keyword evidence="1" id="KW-1133">Transmembrane helix</keyword>
<accession>A0ABR1LKQ5</accession>